<dbReference type="RefSeq" id="WP_200758834.1">
    <property type="nucleotide sequence ID" value="NZ_AP023366.1"/>
</dbReference>
<evidence type="ECO:0000313" key="2">
    <source>
        <dbReference type="Proteomes" id="UP000593802"/>
    </source>
</evidence>
<evidence type="ECO:0000313" key="1">
    <source>
        <dbReference type="EMBL" id="BCJ88186.1"/>
    </source>
</evidence>
<dbReference type="KEGG" id="eff:skT53_31710"/>
<dbReference type="Proteomes" id="UP000593802">
    <property type="component" value="Chromosome"/>
</dbReference>
<dbReference type="EMBL" id="AP023366">
    <property type="protein sequence ID" value="BCJ88186.1"/>
    <property type="molecule type" value="Genomic_DNA"/>
</dbReference>
<gene>
    <name evidence="1" type="ORF">skT53_31710</name>
</gene>
<proteinExistence type="predicted"/>
<organism evidence="1 2">
    <name type="scientific">Effusibacillus dendaii</name>
    <dbReference type="NCBI Taxonomy" id="2743772"/>
    <lineage>
        <taxon>Bacteria</taxon>
        <taxon>Bacillati</taxon>
        <taxon>Bacillota</taxon>
        <taxon>Bacilli</taxon>
        <taxon>Bacillales</taxon>
        <taxon>Alicyclobacillaceae</taxon>
        <taxon>Effusibacillus</taxon>
    </lineage>
</organism>
<protein>
    <submittedName>
        <fullName evidence="1">Uncharacterized protein</fullName>
    </submittedName>
</protein>
<keyword evidence="2" id="KW-1185">Reference proteome</keyword>
<dbReference type="AlphaFoldDB" id="A0A7I8DH22"/>
<reference evidence="1 2" key="1">
    <citation type="submission" date="2020-08" db="EMBL/GenBank/DDBJ databases">
        <title>Complete Genome Sequence of Effusibacillus dendaii Strain skT53, Isolated from Farmland soil.</title>
        <authorList>
            <person name="Konishi T."/>
            <person name="Kawasaki H."/>
        </authorList>
    </citation>
    <scope>NUCLEOTIDE SEQUENCE [LARGE SCALE GENOMIC DNA]</scope>
    <source>
        <strain evidence="2">skT53</strain>
    </source>
</reference>
<accession>A0A7I8DH22</accession>
<sequence>MSSHVEHAIEGTVELSAKLLQDIQNQKMDIKIAKMAIHARLVQILSLMGMNAAPSPWVRKKKTAEDLKQAIETVHSKDQVIDVIRKVNEQLK</sequence>
<name>A0A7I8DH22_9BACL</name>